<evidence type="ECO:0000313" key="3">
    <source>
        <dbReference type="Proteomes" id="UP000194903"/>
    </source>
</evidence>
<comment type="caution">
    <text evidence="2">The sequence shown here is derived from an EMBL/GenBank/DDBJ whole genome shotgun (WGS) entry which is preliminary data.</text>
</comment>
<evidence type="ECO:0000259" key="1">
    <source>
        <dbReference type="PROSITE" id="PS51186"/>
    </source>
</evidence>
<dbReference type="InterPro" id="IPR051554">
    <property type="entry name" value="Acetyltransferase_Eis"/>
</dbReference>
<dbReference type="GO" id="GO:0030649">
    <property type="term" value="P:aminoglycoside antibiotic catabolic process"/>
    <property type="evidence" value="ECO:0007669"/>
    <property type="project" value="TreeGrafter"/>
</dbReference>
<dbReference type="PROSITE" id="PS51186">
    <property type="entry name" value="GNAT"/>
    <property type="match status" value="1"/>
</dbReference>
<dbReference type="SUPFAM" id="SSF55729">
    <property type="entry name" value="Acyl-CoA N-acyltransferases (Nat)"/>
    <property type="match status" value="1"/>
</dbReference>
<dbReference type="InterPro" id="IPR000182">
    <property type="entry name" value="GNAT_dom"/>
</dbReference>
<sequence>MIRFADNRDFDAVRTLWKRCFPGDEAFTQWFFENQYNPAVTLLDEEDGRLCSMVQMLPYQLRDARGVRPVTYIYGACTAPECRRQHRMDRLLTHSFELDRQAGRAASILIPQEEWLFGFYDQFGYRTAFFVDTNTASRSDVPEGAFLLRHLTEDDIPAIQALYPAEGMCLLRSPDDWRAQLALFRALGAGAFGLERGGLLTAYAFVWQDGADKLWAQEACGADVPVLTQAILHACGCSEMRVTTPGTSQKLGCIRYHDDTPVQNGYFNLLFN</sequence>
<keyword evidence="3" id="KW-1185">Reference proteome</keyword>
<organism evidence="2 3">
    <name type="scientific">Butyricicoccus porcorum</name>
    <dbReference type="NCBI Taxonomy" id="1945634"/>
    <lineage>
        <taxon>Bacteria</taxon>
        <taxon>Bacillati</taxon>
        <taxon>Bacillota</taxon>
        <taxon>Clostridia</taxon>
        <taxon>Eubacteriales</taxon>
        <taxon>Butyricicoccaceae</taxon>
        <taxon>Butyricicoccus</taxon>
    </lineage>
</organism>
<feature type="domain" description="N-acetyltransferase" evidence="1">
    <location>
        <begin position="1"/>
        <end position="153"/>
    </location>
</feature>
<dbReference type="Gene3D" id="3.40.630.30">
    <property type="match status" value="1"/>
</dbReference>
<dbReference type="PANTHER" id="PTHR37817:SF1">
    <property type="entry name" value="N-ACETYLTRANSFERASE EIS"/>
    <property type="match status" value="1"/>
</dbReference>
<dbReference type="EMBL" id="NHOC01000010">
    <property type="protein sequence ID" value="OUM19755.1"/>
    <property type="molecule type" value="Genomic_DNA"/>
</dbReference>
<proteinExistence type="predicted"/>
<evidence type="ECO:0000313" key="2">
    <source>
        <dbReference type="EMBL" id="OUM19755.1"/>
    </source>
</evidence>
<dbReference type="OrthoDB" id="2063981at2"/>
<dbReference type="GO" id="GO:0034069">
    <property type="term" value="F:aminoglycoside N-acetyltransferase activity"/>
    <property type="evidence" value="ECO:0007669"/>
    <property type="project" value="TreeGrafter"/>
</dbReference>
<dbReference type="Proteomes" id="UP000194903">
    <property type="component" value="Unassembled WGS sequence"/>
</dbReference>
<reference evidence="2 3" key="1">
    <citation type="submission" date="2017-05" db="EMBL/GenBank/DDBJ databases">
        <title>Butyricicoccus porcorum sp. nov. a butyrate-producing bacterium from the swine intestinal tract.</title>
        <authorList>
            <person name="Trachsel J."/>
            <person name="Humphrey S."/>
            <person name="Allen H.K."/>
        </authorList>
    </citation>
    <scope>NUCLEOTIDE SEQUENCE [LARGE SCALE GENOMIC DNA]</scope>
    <source>
        <strain evidence="2">BB10</strain>
    </source>
</reference>
<dbReference type="AlphaFoldDB" id="A0A252F1T1"/>
<name>A0A252F1T1_9FIRM</name>
<gene>
    <name evidence="2" type="ORF">CBW42_11375</name>
</gene>
<dbReference type="RefSeq" id="WP_087021542.1">
    <property type="nucleotide sequence ID" value="NZ_CP178353.1"/>
</dbReference>
<dbReference type="InterPro" id="IPR016181">
    <property type="entry name" value="Acyl_CoA_acyltransferase"/>
</dbReference>
<accession>A0A252F1T1</accession>
<dbReference type="Pfam" id="PF13527">
    <property type="entry name" value="Acetyltransf_9"/>
    <property type="match status" value="1"/>
</dbReference>
<dbReference type="PANTHER" id="PTHR37817">
    <property type="entry name" value="N-ACETYLTRANSFERASE EIS"/>
    <property type="match status" value="1"/>
</dbReference>
<protein>
    <recommendedName>
        <fullName evidence="1">N-acetyltransferase domain-containing protein</fullName>
    </recommendedName>
</protein>